<reference evidence="12" key="2">
    <citation type="submission" date="2015-02" db="UniProtKB">
        <authorList>
            <consortium name="EnsemblMetazoa"/>
        </authorList>
    </citation>
    <scope>IDENTIFICATION</scope>
</reference>
<dbReference type="OMA" id="IGIYPMW"/>
<protein>
    <recommendedName>
        <fullName evidence="7">Large ribosomal subunit protein uL3m</fullName>
    </recommendedName>
    <alternativeName>
        <fullName evidence="8">39S ribosomal protein L3, mitochondrial</fullName>
    </alternativeName>
</protein>
<feature type="signal peptide" evidence="11">
    <location>
        <begin position="1"/>
        <end position="21"/>
    </location>
</feature>
<dbReference type="PANTHER" id="PTHR11229:SF8">
    <property type="entry name" value="LARGE RIBOSOMAL SUBUNIT PROTEIN UL3M"/>
    <property type="match status" value="1"/>
</dbReference>
<feature type="chain" id="PRO_5004589803" description="Large ribosomal subunit protein uL3m" evidence="11">
    <location>
        <begin position="22"/>
        <end position="388"/>
    </location>
</feature>
<dbReference type="HOGENOM" id="CLU_044142_1_1_1"/>
<evidence type="ECO:0000313" key="12">
    <source>
        <dbReference type="EnsemblMetazoa" id="SMAR002211-PA"/>
    </source>
</evidence>
<proteinExistence type="inferred from homology"/>
<dbReference type="AlphaFoldDB" id="T1IMK2"/>
<organism evidence="12 13">
    <name type="scientific">Strigamia maritima</name>
    <name type="common">European centipede</name>
    <name type="synonym">Geophilus maritimus</name>
    <dbReference type="NCBI Taxonomy" id="126957"/>
    <lineage>
        <taxon>Eukaryota</taxon>
        <taxon>Metazoa</taxon>
        <taxon>Ecdysozoa</taxon>
        <taxon>Arthropoda</taxon>
        <taxon>Myriapoda</taxon>
        <taxon>Chilopoda</taxon>
        <taxon>Pleurostigmophora</taxon>
        <taxon>Geophilomorpha</taxon>
        <taxon>Linotaeniidae</taxon>
        <taxon>Strigamia</taxon>
    </lineage>
</organism>
<evidence type="ECO:0000256" key="1">
    <source>
        <dbReference type="ARBA" id="ARBA00004173"/>
    </source>
</evidence>
<evidence type="ECO:0000313" key="13">
    <source>
        <dbReference type="Proteomes" id="UP000014500"/>
    </source>
</evidence>
<keyword evidence="13" id="KW-1185">Reference proteome</keyword>
<evidence type="ECO:0000256" key="8">
    <source>
        <dbReference type="ARBA" id="ARBA00035396"/>
    </source>
</evidence>
<dbReference type="GO" id="GO:0003735">
    <property type="term" value="F:structural constituent of ribosome"/>
    <property type="evidence" value="ECO:0007669"/>
    <property type="project" value="InterPro"/>
</dbReference>
<evidence type="ECO:0000256" key="6">
    <source>
        <dbReference type="ARBA" id="ARBA00023274"/>
    </source>
</evidence>
<dbReference type="GO" id="GO:0006412">
    <property type="term" value="P:translation"/>
    <property type="evidence" value="ECO:0007669"/>
    <property type="project" value="InterPro"/>
</dbReference>
<sequence>MAASGFYLRNVLLTTFTSISATLVNQTVRQCPRFLAGFIQTRDSHYKRRKTHASSWWVKRKLEYAEQDLTTENFDFLQDQIKEEFAPSPIGDQNSPLREPPWARGKWEPGCYRTGVIARKIGIYPMWTKTGQRLLTTVLQVLDNHVIRYIPPEVHALDQFGKKYNGKLGCAIIGAEAADPQLFTDSYNGLFKNSGVQTKRKLTKFIVSPNAAIQPGTPLTVNHFRVGDYVDVWGKTVGHGFQGVMKRWGFKGGPATHGCTKSHRRPGCIGAGRTGRVWRGKKMPGHMGQERRILHGLKIWRINTKYNVIYVHGPAVPGHNHAYVYIMDSRLKEKQPVEPPFPTHYLDDIKEPLQEEYYDDELHPFGAPTVTFPEDEQDAKTAVKIKKR</sequence>
<dbReference type="PhylomeDB" id="T1IMK2"/>
<dbReference type="SUPFAM" id="SSF50447">
    <property type="entry name" value="Translation proteins"/>
    <property type="match status" value="1"/>
</dbReference>
<evidence type="ECO:0000256" key="2">
    <source>
        <dbReference type="ARBA" id="ARBA00006540"/>
    </source>
</evidence>
<dbReference type="InterPro" id="IPR009000">
    <property type="entry name" value="Transl_B-barrel_sf"/>
</dbReference>
<comment type="subcellular location">
    <subcellularLocation>
        <location evidence="1">Mitochondrion</location>
    </subcellularLocation>
</comment>
<dbReference type="STRING" id="126957.T1IMK2"/>
<evidence type="ECO:0000256" key="5">
    <source>
        <dbReference type="ARBA" id="ARBA00023128"/>
    </source>
</evidence>
<evidence type="ECO:0000256" key="7">
    <source>
        <dbReference type="ARBA" id="ARBA00035209"/>
    </source>
</evidence>
<dbReference type="GO" id="GO:0005762">
    <property type="term" value="C:mitochondrial large ribosomal subunit"/>
    <property type="evidence" value="ECO:0007669"/>
    <property type="project" value="TreeGrafter"/>
</dbReference>
<dbReference type="Gene3D" id="2.40.30.10">
    <property type="entry name" value="Translation factors"/>
    <property type="match status" value="2"/>
</dbReference>
<keyword evidence="3" id="KW-0809">Transit peptide</keyword>
<dbReference type="InterPro" id="IPR000597">
    <property type="entry name" value="Ribosomal_uL3"/>
</dbReference>
<evidence type="ECO:0000256" key="10">
    <source>
        <dbReference type="SAM" id="MobiDB-lite"/>
    </source>
</evidence>
<evidence type="ECO:0000256" key="4">
    <source>
        <dbReference type="ARBA" id="ARBA00022980"/>
    </source>
</evidence>
<dbReference type="FunFam" id="2.40.30.10:FF:000049">
    <property type="entry name" value="39S ribosomal protein L3, mitochondrial"/>
    <property type="match status" value="1"/>
</dbReference>
<dbReference type="EMBL" id="JH431067">
    <property type="status" value="NOT_ANNOTATED_CDS"/>
    <property type="molecule type" value="Genomic_DNA"/>
</dbReference>
<evidence type="ECO:0000256" key="9">
    <source>
        <dbReference type="RuleBase" id="RU003905"/>
    </source>
</evidence>
<keyword evidence="11" id="KW-0732">Signal</keyword>
<keyword evidence="5" id="KW-0496">Mitochondrion</keyword>
<dbReference type="PROSITE" id="PS00474">
    <property type="entry name" value="RIBOSOMAL_L3"/>
    <property type="match status" value="1"/>
</dbReference>
<dbReference type="InterPro" id="IPR019926">
    <property type="entry name" value="Ribosomal_uL3_CS"/>
</dbReference>
<dbReference type="Pfam" id="PF00297">
    <property type="entry name" value="Ribosomal_L3"/>
    <property type="match status" value="1"/>
</dbReference>
<evidence type="ECO:0000256" key="11">
    <source>
        <dbReference type="SAM" id="SignalP"/>
    </source>
</evidence>
<dbReference type="NCBIfam" id="TIGR03625">
    <property type="entry name" value="L3_bact"/>
    <property type="match status" value="1"/>
</dbReference>
<dbReference type="Proteomes" id="UP000014500">
    <property type="component" value="Unassembled WGS sequence"/>
</dbReference>
<keyword evidence="4 9" id="KW-0689">Ribosomal protein</keyword>
<dbReference type="PANTHER" id="PTHR11229">
    <property type="entry name" value="50S RIBOSOMAL PROTEIN L3"/>
    <property type="match status" value="1"/>
</dbReference>
<dbReference type="EnsemblMetazoa" id="SMAR002211-RA">
    <property type="protein sequence ID" value="SMAR002211-PA"/>
    <property type="gene ID" value="SMAR002211"/>
</dbReference>
<reference evidence="13" key="1">
    <citation type="submission" date="2011-05" db="EMBL/GenBank/DDBJ databases">
        <authorList>
            <person name="Richards S.R."/>
            <person name="Qu J."/>
            <person name="Jiang H."/>
            <person name="Jhangiani S.N."/>
            <person name="Agravi P."/>
            <person name="Goodspeed R."/>
            <person name="Gross S."/>
            <person name="Mandapat C."/>
            <person name="Jackson L."/>
            <person name="Mathew T."/>
            <person name="Pu L."/>
            <person name="Thornton R."/>
            <person name="Saada N."/>
            <person name="Wilczek-Boney K.B."/>
            <person name="Lee S."/>
            <person name="Kovar C."/>
            <person name="Wu Y."/>
            <person name="Scherer S.E."/>
            <person name="Worley K.C."/>
            <person name="Muzny D.M."/>
            <person name="Gibbs R."/>
        </authorList>
    </citation>
    <scope>NUCLEOTIDE SEQUENCE</scope>
    <source>
        <strain evidence="13">Brora</strain>
    </source>
</reference>
<dbReference type="eggNOG" id="KOG3141">
    <property type="taxonomic scope" value="Eukaryota"/>
</dbReference>
<comment type="similarity">
    <text evidence="2 9">Belongs to the universal ribosomal protein uL3 family.</text>
</comment>
<name>T1IMK2_STRMM</name>
<accession>T1IMK2</accession>
<dbReference type="InterPro" id="IPR019927">
    <property type="entry name" value="Ribosomal_uL3_bac/org-type"/>
</dbReference>
<keyword evidence="6 9" id="KW-0687">Ribonucleoprotein</keyword>
<feature type="region of interest" description="Disordered" evidence="10">
    <location>
        <begin position="368"/>
        <end position="388"/>
    </location>
</feature>
<evidence type="ECO:0000256" key="3">
    <source>
        <dbReference type="ARBA" id="ARBA00022946"/>
    </source>
</evidence>